<reference evidence="10 11" key="1">
    <citation type="submission" date="2022-09" db="EMBL/GenBank/DDBJ databases">
        <title>Interaction between co-microsymbionts with complementary sets of symbiotic genes in legume-rhizobium systems.</title>
        <authorList>
            <person name="Safronova V."/>
            <person name="Sazanova A."/>
            <person name="Afonin A."/>
            <person name="Chirak E."/>
        </authorList>
    </citation>
    <scope>NUCLEOTIDE SEQUENCE [LARGE SCALE GENOMIC DNA]</scope>
    <source>
        <strain evidence="10 11">A18/4-1</strain>
    </source>
</reference>
<evidence type="ECO:0000259" key="9">
    <source>
        <dbReference type="Pfam" id="PF01850"/>
    </source>
</evidence>
<protein>
    <recommendedName>
        <fullName evidence="8">Ribonuclease VapC</fullName>
        <shortName evidence="8">RNase VapC</shortName>
        <ecNumber evidence="8">3.1.-.-</ecNumber>
    </recommendedName>
    <alternativeName>
        <fullName evidence="8">Toxin VapC</fullName>
    </alternativeName>
</protein>
<dbReference type="Pfam" id="PF01850">
    <property type="entry name" value="PIN"/>
    <property type="match status" value="1"/>
</dbReference>
<feature type="domain" description="PIN" evidence="9">
    <location>
        <begin position="1"/>
        <end position="120"/>
    </location>
</feature>
<dbReference type="Gene3D" id="3.40.50.1010">
    <property type="entry name" value="5'-nuclease"/>
    <property type="match status" value="1"/>
</dbReference>
<gene>
    <name evidence="8" type="primary">vapC</name>
    <name evidence="10" type="ORF">N8A98_04130</name>
</gene>
<evidence type="ECO:0000256" key="1">
    <source>
        <dbReference type="ARBA" id="ARBA00001946"/>
    </source>
</evidence>
<keyword evidence="8" id="KW-0800">Toxin</keyword>
<evidence type="ECO:0000313" key="11">
    <source>
        <dbReference type="Proteomes" id="UP001061862"/>
    </source>
</evidence>
<feature type="binding site" evidence="8">
    <location>
        <position position="3"/>
    </location>
    <ligand>
        <name>Mg(2+)</name>
        <dbReference type="ChEBI" id="CHEBI:18420"/>
    </ligand>
</feature>
<dbReference type="CDD" id="cd18748">
    <property type="entry name" value="PIN_VapC4-5_FitB-like"/>
    <property type="match status" value="1"/>
</dbReference>
<dbReference type="InterPro" id="IPR022907">
    <property type="entry name" value="VapC_family"/>
</dbReference>
<evidence type="ECO:0000256" key="7">
    <source>
        <dbReference type="ARBA" id="ARBA00038093"/>
    </source>
</evidence>
<evidence type="ECO:0000313" key="10">
    <source>
        <dbReference type="EMBL" id="UXN70392.1"/>
    </source>
</evidence>
<comment type="cofactor">
    <cofactor evidence="1 8">
        <name>Mg(2+)</name>
        <dbReference type="ChEBI" id="CHEBI:18420"/>
    </cofactor>
</comment>
<comment type="similarity">
    <text evidence="7 8">Belongs to the PINc/VapC protein family.</text>
</comment>
<dbReference type="SUPFAM" id="SSF88723">
    <property type="entry name" value="PIN domain-like"/>
    <property type="match status" value="1"/>
</dbReference>
<accession>A0ABY6CGM2</accession>
<feature type="binding site" evidence="8">
    <location>
        <position position="94"/>
    </location>
    <ligand>
        <name>Mg(2+)</name>
        <dbReference type="ChEBI" id="CHEBI:18420"/>
    </ligand>
</feature>
<dbReference type="InterPro" id="IPR029060">
    <property type="entry name" value="PIN-like_dom_sf"/>
</dbReference>
<evidence type="ECO:0000256" key="8">
    <source>
        <dbReference type="HAMAP-Rule" id="MF_00265"/>
    </source>
</evidence>
<organism evidence="10 11">
    <name type="scientific">Devosia neptuniae</name>
    <dbReference type="NCBI Taxonomy" id="191302"/>
    <lineage>
        <taxon>Bacteria</taxon>
        <taxon>Pseudomonadati</taxon>
        <taxon>Pseudomonadota</taxon>
        <taxon>Alphaproteobacteria</taxon>
        <taxon>Hyphomicrobiales</taxon>
        <taxon>Devosiaceae</taxon>
        <taxon>Devosia</taxon>
    </lineage>
</organism>
<keyword evidence="2 8" id="KW-1277">Toxin-antitoxin system</keyword>
<comment type="function">
    <text evidence="8">Toxic component of a toxin-antitoxin (TA) system. An RNase.</text>
</comment>
<dbReference type="Proteomes" id="UP001061862">
    <property type="component" value="Chromosome"/>
</dbReference>
<dbReference type="PANTHER" id="PTHR33653">
    <property type="entry name" value="RIBONUCLEASE VAPC2"/>
    <property type="match status" value="1"/>
</dbReference>
<dbReference type="PANTHER" id="PTHR33653:SF1">
    <property type="entry name" value="RIBONUCLEASE VAPC2"/>
    <property type="match status" value="1"/>
</dbReference>
<keyword evidence="5 8" id="KW-0378">Hydrolase</keyword>
<keyword evidence="6 8" id="KW-0460">Magnesium</keyword>
<evidence type="ECO:0000256" key="2">
    <source>
        <dbReference type="ARBA" id="ARBA00022649"/>
    </source>
</evidence>
<dbReference type="InterPro" id="IPR050556">
    <property type="entry name" value="Type_II_TA_system_RNase"/>
</dbReference>
<keyword evidence="11" id="KW-1185">Reference proteome</keyword>
<evidence type="ECO:0000256" key="6">
    <source>
        <dbReference type="ARBA" id="ARBA00022842"/>
    </source>
</evidence>
<dbReference type="InterPro" id="IPR002716">
    <property type="entry name" value="PIN_dom"/>
</dbReference>
<dbReference type="EC" id="3.1.-.-" evidence="8"/>
<keyword evidence="3 8" id="KW-0540">Nuclease</keyword>
<sequence length="129" mass="13849">MLDTNVVSHVLRHPDGPAARRFRLFGRGELCVSVIVAMELRFGAAKLGSPRLTAQIETAASLYDVLALDASAVDIYAALRTTLERAGTPIGPLDTLIAAHALALDLTLVTANVGEFSRVPNLKIENWLD</sequence>
<dbReference type="HAMAP" id="MF_00265">
    <property type="entry name" value="VapC_Nob1"/>
    <property type="match status" value="1"/>
</dbReference>
<dbReference type="EMBL" id="CP104965">
    <property type="protein sequence ID" value="UXN70392.1"/>
    <property type="molecule type" value="Genomic_DNA"/>
</dbReference>
<proteinExistence type="inferred from homology"/>
<name>A0ABY6CGM2_9HYPH</name>
<evidence type="ECO:0000256" key="4">
    <source>
        <dbReference type="ARBA" id="ARBA00022723"/>
    </source>
</evidence>
<evidence type="ECO:0000256" key="5">
    <source>
        <dbReference type="ARBA" id="ARBA00022801"/>
    </source>
</evidence>
<keyword evidence="4 8" id="KW-0479">Metal-binding</keyword>
<dbReference type="RefSeq" id="WP_262169410.1">
    <property type="nucleotide sequence ID" value="NZ_CP104965.1"/>
</dbReference>
<evidence type="ECO:0000256" key="3">
    <source>
        <dbReference type="ARBA" id="ARBA00022722"/>
    </source>
</evidence>